<dbReference type="Pfam" id="PF01965">
    <property type="entry name" value="DJ-1_PfpI"/>
    <property type="match status" value="1"/>
</dbReference>
<dbReference type="InterPro" id="IPR002818">
    <property type="entry name" value="DJ-1/PfpI"/>
</dbReference>
<comment type="caution">
    <text evidence="2">The sequence shown here is derived from an EMBL/GenBank/DDBJ whole genome shotgun (WGS) entry which is preliminary data.</text>
</comment>
<evidence type="ECO:0000313" key="3">
    <source>
        <dbReference type="Proteomes" id="UP000648239"/>
    </source>
</evidence>
<dbReference type="InterPro" id="IPR052158">
    <property type="entry name" value="INH-QAR"/>
</dbReference>
<feature type="domain" description="DJ-1/PfpI" evidence="1">
    <location>
        <begin position="36"/>
        <end position="202"/>
    </location>
</feature>
<reference evidence="2 3" key="1">
    <citation type="submission" date="2020-08" db="EMBL/GenBank/DDBJ databases">
        <title>Acidobacteriota in marine sediments use diverse sulfur dissimilation pathways.</title>
        <authorList>
            <person name="Wasmund K."/>
        </authorList>
    </citation>
    <scope>NUCLEOTIDE SEQUENCE [LARGE SCALE GENOMIC DNA]</scope>
    <source>
        <strain evidence="2">MAG AM4</strain>
    </source>
</reference>
<dbReference type="AlphaFoldDB" id="A0A8J6Y278"/>
<dbReference type="InterPro" id="IPR029062">
    <property type="entry name" value="Class_I_gatase-like"/>
</dbReference>
<evidence type="ECO:0000259" key="1">
    <source>
        <dbReference type="Pfam" id="PF01965"/>
    </source>
</evidence>
<dbReference type="Proteomes" id="UP000648239">
    <property type="component" value="Unassembled WGS sequence"/>
</dbReference>
<proteinExistence type="predicted"/>
<organism evidence="2 3">
    <name type="scientific">Candidatus Polarisedimenticola svalbardensis</name>
    <dbReference type="NCBI Taxonomy" id="2886004"/>
    <lineage>
        <taxon>Bacteria</taxon>
        <taxon>Pseudomonadati</taxon>
        <taxon>Acidobacteriota</taxon>
        <taxon>Candidatus Polarisedimenticolia</taxon>
        <taxon>Candidatus Polarisedimenticolales</taxon>
        <taxon>Candidatus Polarisedimenticolaceae</taxon>
        <taxon>Candidatus Polarisedimenticola</taxon>
    </lineage>
</organism>
<accession>A0A8J6Y278</accession>
<dbReference type="EMBL" id="JACXWD010000060">
    <property type="protein sequence ID" value="MBD3869113.1"/>
    <property type="molecule type" value="Genomic_DNA"/>
</dbReference>
<dbReference type="PANTHER" id="PTHR43130">
    <property type="entry name" value="ARAC-FAMILY TRANSCRIPTIONAL REGULATOR"/>
    <property type="match status" value="1"/>
</dbReference>
<sequence>MFLLLFGCAPPAAGPAWERVPTEADLPTDRPLLAGFLIVDGVFNSELMAPYDILQHTVFHTGDRPAIEVCTISPDGELVTSFEGIRILPDYGFHNAPRLDILVVPSAEGSMDRDLENQELLQWVRKTGDGASYVMSLCDGAFVLAAAGQLDGRSCTTFPGDQDRFAETFPELNLRRDVSFVHDGKTMTSQGGAKSYDVAMYLVDHLYGEKVAAGVGGGLIIPWPPSPGSMPAVVVVPGAGG</sequence>
<evidence type="ECO:0000313" key="2">
    <source>
        <dbReference type="EMBL" id="MBD3869113.1"/>
    </source>
</evidence>
<name>A0A8J6Y278_9BACT</name>
<dbReference type="PANTHER" id="PTHR43130:SF3">
    <property type="entry name" value="HTH-TYPE TRANSCRIPTIONAL REGULATOR RV1931C"/>
    <property type="match status" value="1"/>
</dbReference>
<dbReference type="Gene3D" id="3.40.50.880">
    <property type="match status" value="1"/>
</dbReference>
<protein>
    <submittedName>
        <fullName evidence="2">DJ-1/PfpI family protein</fullName>
    </submittedName>
</protein>
<gene>
    <name evidence="2" type="ORF">IFK94_13405</name>
</gene>
<dbReference type="SUPFAM" id="SSF52317">
    <property type="entry name" value="Class I glutamine amidotransferase-like"/>
    <property type="match status" value="1"/>
</dbReference>